<evidence type="ECO:0000313" key="3">
    <source>
        <dbReference type="Proteomes" id="UP000023152"/>
    </source>
</evidence>
<protein>
    <submittedName>
        <fullName evidence="2">Uncharacterized protein</fullName>
    </submittedName>
</protein>
<feature type="region of interest" description="Disordered" evidence="1">
    <location>
        <begin position="300"/>
        <end position="319"/>
    </location>
</feature>
<proteinExistence type="predicted"/>
<sequence>MVVWPGIDDGNEKIEDSLCLGDVTTSSTKDGNGCHVDACDEDVFGSTATATATATWKQRVLELLRAKPAKSNLKKGSLFGSCTLRVLSSNVNGRQVRKTEKRVHFGIVEISFFEQRGGCVSRDGVSDEGVSLHLGNYIKSERKTIDEFEMEKSNVRAPMDRHCKLATLDPHDDVEEEFSLLDSKTKHVGEMAVKEKDLHGTCGCHCKSSNMVSQHEIILRLGEYNPNPPTNSFLVVAMTDSMNCPTLPANINAMDKNGLLHMLDQMNWPKLNDKDTLGLDRHANGNGVCSCAHNHQSDCHNEHKSRTGDDQSNNKSDGDDAFDEDCLDMACCIQPPPSQARSTCEPKQISNQEWETDLCNCSNQHTRKGQFHFFASVQ</sequence>
<evidence type="ECO:0000256" key="1">
    <source>
        <dbReference type="SAM" id="MobiDB-lite"/>
    </source>
</evidence>
<reference evidence="2 3" key="1">
    <citation type="journal article" date="2013" name="Curr. Biol.">
        <title>The Genome of the Foraminiferan Reticulomyxa filosa.</title>
        <authorList>
            <person name="Glockner G."/>
            <person name="Hulsmann N."/>
            <person name="Schleicher M."/>
            <person name="Noegel A.A."/>
            <person name="Eichinger L."/>
            <person name="Gallinger C."/>
            <person name="Pawlowski J."/>
            <person name="Sierra R."/>
            <person name="Euteneuer U."/>
            <person name="Pillet L."/>
            <person name="Moustafa A."/>
            <person name="Platzer M."/>
            <person name="Groth M."/>
            <person name="Szafranski K."/>
            <person name="Schliwa M."/>
        </authorList>
    </citation>
    <scope>NUCLEOTIDE SEQUENCE [LARGE SCALE GENOMIC DNA]</scope>
</reference>
<dbReference type="AlphaFoldDB" id="X6MVT5"/>
<name>X6MVT5_RETFI</name>
<feature type="compositionally biased region" description="Basic and acidic residues" evidence="1">
    <location>
        <begin position="300"/>
        <end position="309"/>
    </location>
</feature>
<accession>X6MVT5</accession>
<comment type="caution">
    <text evidence="2">The sequence shown here is derived from an EMBL/GenBank/DDBJ whole genome shotgun (WGS) entry which is preliminary data.</text>
</comment>
<keyword evidence="3" id="KW-1185">Reference proteome</keyword>
<dbReference type="Proteomes" id="UP000023152">
    <property type="component" value="Unassembled WGS sequence"/>
</dbReference>
<gene>
    <name evidence="2" type="ORF">RFI_19752</name>
</gene>
<organism evidence="2 3">
    <name type="scientific">Reticulomyxa filosa</name>
    <dbReference type="NCBI Taxonomy" id="46433"/>
    <lineage>
        <taxon>Eukaryota</taxon>
        <taxon>Sar</taxon>
        <taxon>Rhizaria</taxon>
        <taxon>Retaria</taxon>
        <taxon>Foraminifera</taxon>
        <taxon>Monothalamids</taxon>
        <taxon>Reticulomyxidae</taxon>
        <taxon>Reticulomyxa</taxon>
    </lineage>
</organism>
<dbReference type="EMBL" id="ASPP01016376">
    <property type="protein sequence ID" value="ETO17572.1"/>
    <property type="molecule type" value="Genomic_DNA"/>
</dbReference>
<evidence type="ECO:0000313" key="2">
    <source>
        <dbReference type="EMBL" id="ETO17572.1"/>
    </source>
</evidence>